<reference evidence="8 9" key="1">
    <citation type="journal article" date="2019" name="Biochem. Eng. J.">
        <title>Metabolic engineering of the marine bacteria Neptunomonas concharum for the production of acetoin and meso-2,3-butanediol from acetate.</title>
        <authorList>
            <person name="Li W."/>
            <person name="Pu N."/>
            <person name="Liu C.-X."/>
            <person name="Yuan Q.-P."/>
            <person name="Li Z.-J."/>
        </authorList>
    </citation>
    <scope>NUCLEOTIDE SEQUENCE [LARGE SCALE GENOMIC DNA]</scope>
    <source>
        <strain evidence="8 9">JCM17730</strain>
    </source>
</reference>
<dbReference type="CDD" id="cd18791">
    <property type="entry name" value="SF2_C_RHA"/>
    <property type="match status" value="1"/>
</dbReference>
<evidence type="ECO:0000313" key="8">
    <source>
        <dbReference type="EMBL" id="QEQ97164.1"/>
    </source>
</evidence>
<dbReference type="SUPFAM" id="SSF52540">
    <property type="entry name" value="P-loop containing nucleoside triphosphate hydrolases"/>
    <property type="match status" value="1"/>
</dbReference>
<dbReference type="InterPro" id="IPR011545">
    <property type="entry name" value="DEAD/DEAH_box_helicase_dom"/>
</dbReference>
<dbReference type="Pfam" id="PF24473">
    <property type="entry name" value="CON_HrpB"/>
    <property type="match status" value="1"/>
</dbReference>
<feature type="domain" description="Helicase ATP-binding" evidence="6">
    <location>
        <begin position="14"/>
        <end position="180"/>
    </location>
</feature>
<dbReference type="SMART" id="SM00487">
    <property type="entry name" value="DEXDc"/>
    <property type="match status" value="1"/>
</dbReference>
<dbReference type="Pfam" id="PF04408">
    <property type="entry name" value="WHD_HA2"/>
    <property type="match status" value="1"/>
</dbReference>
<dbReference type="KEGG" id="ncu:F0U83_10825"/>
<keyword evidence="4" id="KW-0067">ATP-binding</keyword>
<dbReference type="InterPro" id="IPR056329">
    <property type="entry name" value="CON_HrpB"/>
</dbReference>
<feature type="domain" description="Helicase C-terminal" evidence="7">
    <location>
        <begin position="204"/>
        <end position="377"/>
    </location>
</feature>
<dbReference type="PROSITE" id="PS51192">
    <property type="entry name" value="HELICASE_ATP_BIND_1"/>
    <property type="match status" value="1"/>
</dbReference>
<accession>A0A5P1RBX9</accession>
<dbReference type="GO" id="GO:0003676">
    <property type="term" value="F:nucleic acid binding"/>
    <property type="evidence" value="ECO:0007669"/>
    <property type="project" value="InterPro"/>
</dbReference>
<dbReference type="FunFam" id="3.40.50.300:FF:002125">
    <property type="entry name" value="ATP-dependent helicase HrpB"/>
    <property type="match status" value="1"/>
</dbReference>
<dbReference type="EMBL" id="CP043869">
    <property type="protein sequence ID" value="QEQ97164.1"/>
    <property type="molecule type" value="Genomic_DNA"/>
</dbReference>
<dbReference type="GO" id="GO:0005524">
    <property type="term" value="F:ATP binding"/>
    <property type="evidence" value="ECO:0007669"/>
    <property type="project" value="UniProtKB-KW"/>
</dbReference>
<keyword evidence="3 8" id="KW-0347">Helicase</keyword>
<dbReference type="GO" id="GO:0016787">
    <property type="term" value="F:hydrolase activity"/>
    <property type="evidence" value="ECO:0007669"/>
    <property type="project" value="UniProtKB-KW"/>
</dbReference>
<dbReference type="OrthoDB" id="9805617at2"/>
<dbReference type="Pfam" id="PF00270">
    <property type="entry name" value="DEAD"/>
    <property type="match status" value="1"/>
</dbReference>
<keyword evidence="2" id="KW-0378">Hydrolase</keyword>
<dbReference type="Gene3D" id="3.40.50.300">
    <property type="entry name" value="P-loop containing nucleotide triphosphate hydrolases"/>
    <property type="match status" value="2"/>
</dbReference>
<feature type="region of interest" description="Disordered" evidence="5">
    <location>
        <begin position="814"/>
        <end position="839"/>
    </location>
</feature>
<sequence>MPTLPIHQCLSQLFEALNYRDEAVLQAPPGAGKTTVVPLALLEQSWLQKQKIIILEPRRIAAKAAAERMATSLGESVGETVGYRIRMDTCVSQYTRIEVITEGILTRMLQEDPSLEGVGLVIFDEFHERSLDADLGLALCLQSRTLFRDDIALKLLVMSATLDTPAISTLLNHAPIIHSEGRTYPVDIFYTAPWQASQPIEPRVVKTILQALDEQQGSLLVFLPGLAEIQRVEEQLQAHLTTRYEHQTIEITPLYGDLSLQQQKKAISPPNQGHRKVVLTTSIAETSLTIEGINIVIDSGLSRQAIYDTNTGMTRLHTRRVSRSTSEQRAGRAGRLEAGMCYRLWSKAQQEQLAPFTPPEISQADLTPLVLQLHQWGCKTPNELSWIDPPSPSSYQQAQSLLHALGALHRVESGFQLTPEGQLMAALPLHPRLAKMLLVARHYQLENLACDLAAIFTERDPIRSHQADIQLRLDWLLEPPRTSGQAYRIKQQSQRLLTLCRTLPKANLSKSLPTNQQLGLLIASAWPDRLAKKKAPGVYQLANGRAAHLNQQDYLSQQGWLAVAQLGGKESQTQDKIWQAVAFDSALLQQELSHLIFDQELIEWDETAGKIIAEQRQYLGKIILSKQPLLSLPECAHEKALLNYIRQRGLNVLPWDAATLKWRQRVTLASTLLPDNYPWPDLSDSALLNTMETWLQPYLAGCKSLEQLAKLDLRSILINLLPWELTQQLNTLIPEKIKVPSGSLIPIDYSTSPPVLAVKLQEMFGLNETPTIASKVTLQVHLLSPAGRPLQVTQDLEHFWQNVYPQVKKEMKGRYPKHPWPDNPLDAIATGKTKRHLAS</sequence>
<dbReference type="InterPro" id="IPR014001">
    <property type="entry name" value="Helicase_ATP-bd"/>
</dbReference>
<dbReference type="PANTHER" id="PTHR43519">
    <property type="entry name" value="ATP-DEPENDENT RNA HELICASE HRPB"/>
    <property type="match status" value="1"/>
</dbReference>
<dbReference type="AlphaFoldDB" id="A0A5P1RBX9"/>
<dbReference type="GO" id="GO:0004386">
    <property type="term" value="F:helicase activity"/>
    <property type="evidence" value="ECO:0007669"/>
    <property type="project" value="UniProtKB-KW"/>
</dbReference>
<dbReference type="SMART" id="SM00847">
    <property type="entry name" value="HA2"/>
    <property type="match status" value="1"/>
</dbReference>
<evidence type="ECO:0000256" key="1">
    <source>
        <dbReference type="ARBA" id="ARBA00022741"/>
    </source>
</evidence>
<evidence type="ECO:0000313" key="9">
    <source>
        <dbReference type="Proteomes" id="UP000324760"/>
    </source>
</evidence>
<name>A0A5P1RBX9_9GAMM</name>
<dbReference type="InterPro" id="IPR010225">
    <property type="entry name" value="HrpB"/>
</dbReference>
<organism evidence="8 9">
    <name type="scientific">Neptunomonas concharum</name>
    <dbReference type="NCBI Taxonomy" id="1031538"/>
    <lineage>
        <taxon>Bacteria</taxon>
        <taxon>Pseudomonadati</taxon>
        <taxon>Pseudomonadota</taxon>
        <taxon>Gammaproteobacteria</taxon>
        <taxon>Oceanospirillales</taxon>
        <taxon>Oceanospirillaceae</taxon>
        <taxon>Neptunomonas</taxon>
    </lineage>
</organism>
<keyword evidence="1" id="KW-0547">Nucleotide-binding</keyword>
<evidence type="ECO:0000256" key="5">
    <source>
        <dbReference type="SAM" id="MobiDB-lite"/>
    </source>
</evidence>
<dbReference type="RefSeq" id="WP_138987526.1">
    <property type="nucleotide sequence ID" value="NZ_CP043869.1"/>
</dbReference>
<dbReference type="InterPro" id="IPR048333">
    <property type="entry name" value="HA2_WH"/>
</dbReference>
<dbReference type="PROSITE" id="PS51194">
    <property type="entry name" value="HELICASE_CTER"/>
    <property type="match status" value="1"/>
</dbReference>
<dbReference type="InterPro" id="IPR013689">
    <property type="entry name" value="RNA_helicase_ATP-dep_HrpB_C"/>
</dbReference>
<dbReference type="InterPro" id="IPR049614">
    <property type="entry name" value="HrpB_DEXH"/>
</dbReference>
<gene>
    <name evidence="8" type="primary">hrpB</name>
    <name evidence="8" type="ORF">F0U83_10825</name>
</gene>
<dbReference type="InterPro" id="IPR007502">
    <property type="entry name" value="Helicase-assoc_dom"/>
</dbReference>
<evidence type="ECO:0000256" key="4">
    <source>
        <dbReference type="ARBA" id="ARBA00022840"/>
    </source>
</evidence>
<proteinExistence type="predicted"/>
<dbReference type="Pfam" id="PF08482">
    <property type="entry name" value="HrpB_C"/>
    <property type="match status" value="1"/>
</dbReference>
<evidence type="ECO:0000256" key="2">
    <source>
        <dbReference type="ARBA" id="ARBA00022801"/>
    </source>
</evidence>
<protein>
    <submittedName>
        <fullName evidence="8">ATP-dependent helicase HrpB</fullName>
    </submittedName>
</protein>
<dbReference type="Proteomes" id="UP000324760">
    <property type="component" value="Chromosome"/>
</dbReference>
<evidence type="ECO:0000256" key="3">
    <source>
        <dbReference type="ARBA" id="ARBA00022806"/>
    </source>
</evidence>
<dbReference type="Pfam" id="PF00271">
    <property type="entry name" value="Helicase_C"/>
    <property type="match status" value="1"/>
</dbReference>
<dbReference type="SMART" id="SM00490">
    <property type="entry name" value="HELICc"/>
    <property type="match status" value="1"/>
</dbReference>
<dbReference type="PANTHER" id="PTHR43519:SF1">
    <property type="entry name" value="ATP-DEPENDENT RNA HELICASE HRPB"/>
    <property type="match status" value="1"/>
</dbReference>
<dbReference type="NCBIfam" id="TIGR01970">
    <property type="entry name" value="DEAH_box_HrpB"/>
    <property type="match status" value="1"/>
</dbReference>
<dbReference type="CDD" id="cd17990">
    <property type="entry name" value="DEXHc_HrpB"/>
    <property type="match status" value="1"/>
</dbReference>
<dbReference type="InterPro" id="IPR001650">
    <property type="entry name" value="Helicase_C-like"/>
</dbReference>
<keyword evidence="9" id="KW-1185">Reference proteome</keyword>
<dbReference type="Gene3D" id="1.20.120.1080">
    <property type="match status" value="1"/>
</dbReference>
<evidence type="ECO:0000259" key="6">
    <source>
        <dbReference type="PROSITE" id="PS51192"/>
    </source>
</evidence>
<dbReference type="PIRSF" id="PIRSF005496">
    <property type="entry name" value="ATP_hel_hrpB"/>
    <property type="match status" value="1"/>
</dbReference>
<dbReference type="InterPro" id="IPR027417">
    <property type="entry name" value="P-loop_NTPase"/>
</dbReference>
<evidence type="ECO:0000259" key="7">
    <source>
        <dbReference type="PROSITE" id="PS51194"/>
    </source>
</evidence>